<accession>A0A5A9XDP9</accession>
<dbReference type="OrthoDB" id="5390369at2"/>
<feature type="domain" description="Tyrosine-protein kinase G-rich" evidence="3">
    <location>
        <begin position="334"/>
        <end position="408"/>
    </location>
</feature>
<dbReference type="InterPro" id="IPR014345">
    <property type="entry name" value="XrtA_polysacc_chain"/>
</dbReference>
<evidence type="ECO:0000256" key="2">
    <source>
        <dbReference type="SAM" id="Phobius"/>
    </source>
</evidence>
<dbReference type="AlphaFoldDB" id="A0A5A9XDP9"/>
<gene>
    <name evidence="4" type="ORF">ET418_12525</name>
</gene>
<protein>
    <submittedName>
        <fullName evidence="4">Chain-length determining protein</fullName>
    </submittedName>
</protein>
<dbReference type="InterPro" id="IPR032807">
    <property type="entry name" value="GNVR"/>
</dbReference>
<dbReference type="InterPro" id="IPR050445">
    <property type="entry name" value="Bact_polysacc_biosynth/exp"/>
</dbReference>
<feature type="transmembrane region" description="Helical" evidence="2">
    <location>
        <begin position="21"/>
        <end position="40"/>
    </location>
</feature>
<dbReference type="Pfam" id="PF13807">
    <property type="entry name" value="GNVR"/>
    <property type="match status" value="1"/>
</dbReference>
<keyword evidence="5" id="KW-1185">Reference proteome</keyword>
<keyword evidence="2" id="KW-0812">Transmembrane</keyword>
<feature type="transmembrane region" description="Helical" evidence="2">
    <location>
        <begin position="449"/>
        <end position="469"/>
    </location>
</feature>
<comment type="caution">
    <text evidence="4">The sequence shown here is derived from an EMBL/GenBank/DDBJ whole genome shotgun (WGS) entry which is preliminary data.</text>
</comment>
<dbReference type="GO" id="GO:0004713">
    <property type="term" value="F:protein tyrosine kinase activity"/>
    <property type="evidence" value="ECO:0007669"/>
    <property type="project" value="TreeGrafter"/>
</dbReference>
<feature type="coiled-coil region" evidence="1">
    <location>
        <begin position="317"/>
        <end position="351"/>
    </location>
</feature>
<proteinExistence type="predicted"/>
<reference evidence="4 5" key="1">
    <citation type="submission" date="2019-04" db="EMBL/GenBank/DDBJ databases">
        <title>Geobacter ruber sp. nov., ferric-reducing bacteria isolated from paddy soil.</title>
        <authorList>
            <person name="Xu Z."/>
            <person name="Masuda Y."/>
            <person name="Itoh H."/>
            <person name="Senoo K."/>
        </authorList>
    </citation>
    <scope>NUCLEOTIDE SEQUENCE [LARGE SCALE GENOMIC DNA]</scope>
    <source>
        <strain evidence="4 5">Red88</strain>
    </source>
</reference>
<evidence type="ECO:0000313" key="4">
    <source>
        <dbReference type="EMBL" id="KAA0890478.1"/>
    </source>
</evidence>
<dbReference type="PANTHER" id="PTHR32309:SF13">
    <property type="entry name" value="FERRIC ENTEROBACTIN TRANSPORT PROTEIN FEPE"/>
    <property type="match status" value="1"/>
</dbReference>
<evidence type="ECO:0000259" key="3">
    <source>
        <dbReference type="Pfam" id="PF13807"/>
    </source>
</evidence>
<sequence length="498" mass="55835">MQSSELDFKKYRQLLIRRKELFVTLALLIMTVVTIVSFALPKIYEAKSTVFIEKNVISELVKGLTVSPSMEDTIKVLTYAITSRTLLAKTADSVDMNLAPNSNTETEELVKKLQKNIVVQVKDKDLFIISYKDRNPRLAQDVVNTLVRLYIEENTSSKRGESYDATKFLSEQISAFKTKLDKAQDEVNAYKRAKGTAISIDEGKLFQDINASQQKLIDLEMRRRQLEGMRQVTKTTSDPLRSKLSALQKQLHELQAQYTDSYPGVLTVKAEIESIKEQMKASGGGQAFDSNELAKVDSEIAAIKISEDGLRRNIASNQALLRNIPSAKAELDKLELERNNQKNIYDQLFARHGQSEVSKQMEVQDKSTTFRIVDPAVLPATPISPNRLSIMLFGIVGGLAGSFGVLLLLEQMDASVKDANFVKEFGVPILAVIPHILNPREAAIQHRRATRLFTVAGVYFLFLLCFPAMELLGLNYVDKMITYVSPANLVQDVKGHLR</sequence>
<dbReference type="EMBL" id="SRSD01000007">
    <property type="protein sequence ID" value="KAA0890478.1"/>
    <property type="molecule type" value="Genomic_DNA"/>
</dbReference>
<dbReference type="Proteomes" id="UP000324298">
    <property type="component" value="Unassembled WGS sequence"/>
</dbReference>
<dbReference type="RefSeq" id="WP_149307975.1">
    <property type="nucleotide sequence ID" value="NZ_SRSD01000007.1"/>
</dbReference>
<dbReference type="NCBIfam" id="TIGR03007">
    <property type="entry name" value="pepcterm_ChnLen"/>
    <property type="match status" value="1"/>
</dbReference>
<keyword evidence="1" id="KW-0175">Coiled coil</keyword>
<dbReference type="GO" id="GO:0005886">
    <property type="term" value="C:plasma membrane"/>
    <property type="evidence" value="ECO:0007669"/>
    <property type="project" value="TreeGrafter"/>
</dbReference>
<evidence type="ECO:0000256" key="1">
    <source>
        <dbReference type="SAM" id="Coils"/>
    </source>
</evidence>
<organism evidence="4 5">
    <name type="scientific">Oryzomonas rubra</name>
    <dbReference type="NCBI Taxonomy" id="2509454"/>
    <lineage>
        <taxon>Bacteria</taxon>
        <taxon>Pseudomonadati</taxon>
        <taxon>Thermodesulfobacteriota</taxon>
        <taxon>Desulfuromonadia</taxon>
        <taxon>Geobacterales</taxon>
        <taxon>Geobacteraceae</taxon>
        <taxon>Oryzomonas</taxon>
    </lineage>
</organism>
<name>A0A5A9XDP9_9BACT</name>
<evidence type="ECO:0000313" key="5">
    <source>
        <dbReference type="Proteomes" id="UP000324298"/>
    </source>
</evidence>
<keyword evidence="2" id="KW-0472">Membrane</keyword>
<feature type="coiled-coil region" evidence="1">
    <location>
        <begin position="166"/>
        <end position="229"/>
    </location>
</feature>
<feature type="transmembrane region" description="Helical" evidence="2">
    <location>
        <begin position="388"/>
        <end position="409"/>
    </location>
</feature>
<dbReference type="PANTHER" id="PTHR32309">
    <property type="entry name" value="TYROSINE-PROTEIN KINASE"/>
    <property type="match status" value="1"/>
</dbReference>
<keyword evidence="2" id="KW-1133">Transmembrane helix</keyword>